<evidence type="ECO:0000256" key="7">
    <source>
        <dbReference type="ARBA" id="ARBA00023065"/>
    </source>
</evidence>
<evidence type="ECO:0000256" key="1">
    <source>
        <dbReference type="ARBA" id="ARBA00004571"/>
    </source>
</evidence>
<keyword evidence="2 11" id="KW-0813">Transport</keyword>
<evidence type="ECO:0000313" key="16">
    <source>
        <dbReference type="Proteomes" id="UP000549617"/>
    </source>
</evidence>
<evidence type="ECO:0000256" key="12">
    <source>
        <dbReference type="RuleBase" id="RU003357"/>
    </source>
</evidence>
<dbReference type="EMBL" id="JACIJC010000004">
    <property type="protein sequence ID" value="MBB5686384.1"/>
    <property type="molecule type" value="Genomic_DNA"/>
</dbReference>
<keyword evidence="3 11" id="KW-1134">Transmembrane beta strand</keyword>
<dbReference type="PANTHER" id="PTHR32552:SF81">
    <property type="entry name" value="TONB-DEPENDENT OUTER MEMBRANE RECEPTOR"/>
    <property type="match status" value="1"/>
</dbReference>
<dbReference type="CDD" id="cd01347">
    <property type="entry name" value="ligand_gated_channel"/>
    <property type="match status" value="1"/>
</dbReference>
<dbReference type="PANTHER" id="PTHR32552">
    <property type="entry name" value="FERRICHROME IRON RECEPTOR-RELATED"/>
    <property type="match status" value="1"/>
</dbReference>
<evidence type="ECO:0000256" key="3">
    <source>
        <dbReference type="ARBA" id="ARBA00022452"/>
    </source>
</evidence>
<keyword evidence="8 12" id="KW-0798">TonB box</keyword>
<dbReference type="InterPro" id="IPR000531">
    <property type="entry name" value="Beta-barrel_TonB"/>
</dbReference>
<dbReference type="Gene3D" id="2.40.170.20">
    <property type="entry name" value="TonB-dependent receptor, beta-barrel domain"/>
    <property type="match status" value="1"/>
</dbReference>
<evidence type="ECO:0000313" key="15">
    <source>
        <dbReference type="EMBL" id="MBB5686384.1"/>
    </source>
</evidence>
<dbReference type="GO" id="GO:0009279">
    <property type="term" value="C:cell outer membrane"/>
    <property type="evidence" value="ECO:0007669"/>
    <property type="project" value="UniProtKB-SubCell"/>
</dbReference>
<comment type="similarity">
    <text evidence="11 12">Belongs to the TonB-dependent receptor family.</text>
</comment>
<dbReference type="Pfam" id="PF07715">
    <property type="entry name" value="Plug"/>
    <property type="match status" value="1"/>
</dbReference>
<evidence type="ECO:0000256" key="4">
    <source>
        <dbReference type="ARBA" id="ARBA00022496"/>
    </source>
</evidence>
<keyword evidence="9 11" id="KW-0472">Membrane</keyword>
<evidence type="ECO:0000256" key="11">
    <source>
        <dbReference type="PROSITE-ProRule" id="PRU01360"/>
    </source>
</evidence>
<reference evidence="15 16" key="1">
    <citation type="submission" date="2020-08" db="EMBL/GenBank/DDBJ databases">
        <title>Genomic Encyclopedia of Type Strains, Phase IV (KMG-IV): sequencing the most valuable type-strain genomes for metagenomic binning, comparative biology and taxonomic classification.</title>
        <authorList>
            <person name="Goeker M."/>
        </authorList>
    </citation>
    <scope>NUCLEOTIDE SEQUENCE [LARGE SCALE GENOMIC DNA]</scope>
    <source>
        <strain evidence="15 16">DSM 25079</strain>
    </source>
</reference>
<dbReference type="InterPro" id="IPR036942">
    <property type="entry name" value="Beta-barrel_TonB_sf"/>
</dbReference>
<evidence type="ECO:0000256" key="5">
    <source>
        <dbReference type="ARBA" id="ARBA00022692"/>
    </source>
</evidence>
<organism evidence="15 16">
    <name type="scientific">Sphingobium boeckii</name>
    <dbReference type="NCBI Taxonomy" id="1082345"/>
    <lineage>
        <taxon>Bacteria</taxon>
        <taxon>Pseudomonadati</taxon>
        <taxon>Pseudomonadota</taxon>
        <taxon>Alphaproteobacteria</taxon>
        <taxon>Sphingomonadales</taxon>
        <taxon>Sphingomonadaceae</taxon>
        <taxon>Sphingobium</taxon>
    </lineage>
</organism>
<feature type="domain" description="TonB-dependent receptor-like beta-barrel" evidence="13">
    <location>
        <begin position="222"/>
        <end position="661"/>
    </location>
</feature>
<evidence type="ECO:0000256" key="2">
    <source>
        <dbReference type="ARBA" id="ARBA00022448"/>
    </source>
</evidence>
<comment type="subcellular location">
    <subcellularLocation>
        <location evidence="1 11">Cell outer membrane</location>
        <topology evidence="1 11">Multi-pass membrane protein</topology>
    </subcellularLocation>
</comment>
<proteinExistence type="inferred from homology"/>
<keyword evidence="10 11" id="KW-0998">Cell outer membrane</keyword>
<evidence type="ECO:0000256" key="8">
    <source>
        <dbReference type="ARBA" id="ARBA00023077"/>
    </source>
</evidence>
<evidence type="ECO:0000259" key="13">
    <source>
        <dbReference type="Pfam" id="PF00593"/>
    </source>
</evidence>
<dbReference type="PROSITE" id="PS52016">
    <property type="entry name" value="TONB_DEPENDENT_REC_3"/>
    <property type="match status" value="1"/>
</dbReference>
<dbReference type="Pfam" id="PF00593">
    <property type="entry name" value="TonB_dep_Rec_b-barrel"/>
    <property type="match status" value="1"/>
</dbReference>
<protein>
    <submittedName>
        <fullName evidence="15">Iron complex outermembrane receptor protein</fullName>
    </submittedName>
</protein>
<feature type="domain" description="TonB-dependent receptor plug" evidence="14">
    <location>
        <begin position="11"/>
        <end position="117"/>
    </location>
</feature>
<dbReference type="Proteomes" id="UP000549617">
    <property type="component" value="Unassembled WGS sequence"/>
</dbReference>
<comment type="caution">
    <text evidence="15">The sequence shown here is derived from an EMBL/GenBank/DDBJ whole genome shotgun (WGS) entry which is preliminary data.</text>
</comment>
<accession>A0A7W9AIN7</accession>
<dbReference type="SUPFAM" id="SSF56935">
    <property type="entry name" value="Porins"/>
    <property type="match status" value="1"/>
</dbReference>
<sequence length="701" mass="77040">MVTARKQEETLQEVPLSVAAYDQELIERYDISDLSDIAKRTPNFTFSNNLGLFGGVPVVRGIGAPRTGGSASVGVFIDGIDTGNSSGINLQSFDVERIEVVRGPQSTLFGRGVLAGAINYVSRRPNLEKLEAEFSGEVAEHNLYRLEGRISGPVADGVAVSLAGQRRSFDGFYNNSFSGQDVGDSDSYSLIGGLRAKLGSENQGEVYLRLAYSKENIGQPAWHQVATNTQTGTLPNQRWYVGKLRGDSDLIAHNGDNYGQIDLEFYRAGLHFDYDFGGVTLASITSYNRAYQTQDTDIDFTRQPDIIAGTTLLGNFRSTLDVEIEDYSQELRLQSDNDGPLKWLVGGYYRKEDYRSLDFSPTAAQGSSSILAPTPNILTREIKTFGAFGSLSYEITDGLTLSQELRYSEDRISETSKPRAALVAGAFENKFTNVLPRTILEYQFSRDKMIYASVAKGNKPGGFNNSAGTGFSPVPDNLKAYNEEEMWVYEAGFKTSWLDRRLTLNASVFYIDWSDIQVNSQVIVGGFPVGITLNGGKARGTGFEAELRFQPDDHWDVYGGIGYSPIRILDYVDTRATNAGIKTDGKDQIAGTPDWTGNFGTIYSLPINDTATAFLQGDLNYRSTTYATEAGLAETGSKTTVDVQAGFKNGTVRAALYVNNLFDNRAIDSTRAYVNPSNYARTFIVQLPNPRQIGIRFSVKY</sequence>
<dbReference type="InterPro" id="IPR039426">
    <property type="entry name" value="TonB-dep_rcpt-like"/>
</dbReference>
<name>A0A7W9AIN7_9SPHN</name>
<evidence type="ECO:0000259" key="14">
    <source>
        <dbReference type="Pfam" id="PF07715"/>
    </source>
</evidence>
<keyword evidence="15" id="KW-0675">Receptor</keyword>
<dbReference type="RefSeq" id="WP_184018781.1">
    <property type="nucleotide sequence ID" value="NZ_JACIJC010000004.1"/>
</dbReference>
<dbReference type="GO" id="GO:0006826">
    <property type="term" value="P:iron ion transport"/>
    <property type="evidence" value="ECO:0007669"/>
    <property type="project" value="UniProtKB-KW"/>
</dbReference>
<keyword evidence="16" id="KW-1185">Reference proteome</keyword>
<evidence type="ECO:0000256" key="10">
    <source>
        <dbReference type="ARBA" id="ARBA00023237"/>
    </source>
</evidence>
<dbReference type="InterPro" id="IPR012910">
    <property type="entry name" value="Plug_dom"/>
</dbReference>
<gene>
    <name evidence="15" type="ORF">FHS49_002408</name>
</gene>
<dbReference type="AlphaFoldDB" id="A0A7W9AIN7"/>
<keyword evidence="6" id="KW-0408">Iron</keyword>
<keyword evidence="5 11" id="KW-0812">Transmembrane</keyword>
<evidence type="ECO:0000256" key="6">
    <source>
        <dbReference type="ARBA" id="ARBA00023004"/>
    </source>
</evidence>
<keyword evidence="7" id="KW-0406">Ion transport</keyword>
<evidence type="ECO:0000256" key="9">
    <source>
        <dbReference type="ARBA" id="ARBA00023136"/>
    </source>
</evidence>
<keyword evidence="4" id="KW-0410">Iron transport</keyword>